<organism evidence="3 4">
    <name type="scientific">Clavelina lepadiformis</name>
    <name type="common">Light-bulb sea squirt</name>
    <name type="synonym">Ascidia lepadiformis</name>
    <dbReference type="NCBI Taxonomy" id="159417"/>
    <lineage>
        <taxon>Eukaryota</taxon>
        <taxon>Metazoa</taxon>
        <taxon>Chordata</taxon>
        <taxon>Tunicata</taxon>
        <taxon>Ascidiacea</taxon>
        <taxon>Aplousobranchia</taxon>
        <taxon>Clavelinidae</taxon>
        <taxon>Clavelina</taxon>
    </lineage>
</organism>
<dbReference type="InterPro" id="IPR037992">
    <property type="entry name" value="TRAPPC6/Trs33"/>
</dbReference>
<dbReference type="InterPro" id="IPR007194">
    <property type="entry name" value="TRAPP_component"/>
</dbReference>
<keyword evidence="4" id="KW-1185">Reference proteome</keyword>
<proteinExistence type="inferred from homology"/>
<dbReference type="EMBL" id="CAWYQH010000097">
    <property type="protein sequence ID" value="CAK8683410.1"/>
    <property type="molecule type" value="Genomic_DNA"/>
</dbReference>
<dbReference type="PANTHER" id="PTHR12817:SF0">
    <property type="entry name" value="GEO08327P1"/>
    <property type="match status" value="1"/>
</dbReference>
<gene>
    <name evidence="3" type="ORF">CVLEPA_LOCUS14488</name>
</gene>
<dbReference type="Proteomes" id="UP001642483">
    <property type="component" value="Unassembled WGS sequence"/>
</dbReference>
<dbReference type="InterPro" id="IPR024096">
    <property type="entry name" value="NO_sig/Golgi_transp_ligand-bd"/>
</dbReference>
<evidence type="ECO:0008006" key="5">
    <source>
        <dbReference type="Google" id="ProtNLM"/>
    </source>
</evidence>
<dbReference type="CDD" id="cd14944">
    <property type="entry name" value="TRAPPC6A_Trs33"/>
    <property type="match status" value="1"/>
</dbReference>
<comment type="caution">
    <text evidence="3">The sequence shown here is derived from an EMBL/GenBank/DDBJ whole genome shotgun (WGS) entry which is preliminary data.</text>
</comment>
<reference evidence="3 4" key="1">
    <citation type="submission" date="2024-02" db="EMBL/GenBank/DDBJ databases">
        <authorList>
            <person name="Daric V."/>
            <person name="Darras S."/>
        </authorList>
    </citation>
    <scope>NUCLEOTIDE SEQUENCE [LARGE SCALE GENOMIC DNA]</scope>
</reference>
<dbReference type="Pfam" id="PF04051">
    <property type="entry name" value="TRAPP"/>
    <property type="match status" value="1"/>
</dbReference>
<dbReference type="PANTHER" id="PTHR12817">
    <property type="entry name" value="TRAFFICKING PROTEIN PARTICLE COMPLEX SUBUNIT 6B"/>
    <property type="match status" value="1"/>
</dbReference>
<evidence type="ECO:0000256" key="2">
    <source>
        <dbReference type="ARBA" id="ARBA00006218"/>
    </source>
</evidence>
<dbReference type="SUPFAM" id="SSF111126">
    <property type="entry name" value="Ligand-binding domain in the NO signalling and Golgi transport"/>
    <property type="match status" value="1"/>
</dbReference>
<evidence type="ECO:0000313" key="3">
    <source>
        <dbReference type="EMBL" id="CAK8683410.1"/>
    </source>
</evidence>
<protein>
    <recommendedName>
        <fullName evidence="5">Trafficking protein particle complex subunit 6B</fullName>
    </recommendedName>
</protein>
<name>A0ABP0FW52_CLALP</name>
<sequence length="120" mass="13667">MSTAGDASSVLFELLHSSLISYVCSSEDNKSKSVSQLEAHGFRVGQSLAEQLTKDTPRFKDDLEIMKFICRDFWNAVYQKQVDNLRTNHQGVYVLQDNNFKLFTHISAGKQYIEFAPQVD</sequence>
<evidence type="ECO:0000313" key="4">
    <source>
        <dbReference type="Proteomes" id="UP001642483"/>
    </source>
</evidence>
<accession>A0ABP0FW52</accession>
<comment type="similarity">
    <text evidence="2">Belongs to the TRAPP small subunits family. BET3 subfamily.</text>
</comment>
<comment type="subcellular location">
    <subcellularLocation>
        <location evidence="1">Golgi apparatus</location>
        <location evidence="1">cis-Golgi network</location>
    </subcellularLocation>
</comment>
<dbReference type="Gene3D" id="3.30.1380.20">
    <property type="entry name" value="Trafficking protein particle complex subunit 3"/>
    <property type="match status" value="1"/>
</dbReference>
<evidence type="ECO:0000256" key="1">
    <source>
        <dbReference type="ARBA" id="ARBA00004222"/>
    </source>
</evidence>